<dbReference type="PANTHER" id="PTHR14289:SF16">
    <property type="entry name" value="POLYMERASE DELTA-INTERACTING PROTEIN 2"/>
    <property type="match status" value="1"/>
</dbReference>
<gene>
    <name evidence="2" type="primary">apaG</name>
    <name evidence="5" type="ORF">SAMN02745126_05257</name>
</gene>
<reference evidence="6" key="1">
    <citation type="submission" date="2017-02" db="EMBL/GenBank/DDBJ databases">
        <authorList>
            <person name="Varghese N."/>
            <person name="Submissions S."/>
        </authorList>
    </citation>
    <scope>NUCLEOTIDE SEQUENCE [LARGE SCALE GENOMIC DNA]</scope>
    <source>
        <strain evidence="6">ATCC 27094</strain>
    </source>
</reference>
<dbReference type="EMBL" id="FUWJ01000010">
    <property type="protein sequence ID" value="SKA32464.1"/>
    <property type="molecule type" value="Genomic_DNA"/>
</dbReference>
<dbReference type="InterPro" id="IPR023065">
    <property type="entry name" value="Uncharacterised_ApaG"/>
</dbReference>
<dbReference type="InterPro" id="IPR036767">
    <property type="entry name" value="ApaG_sf"/>
</dbReference>
<dbReference type="Pfam" id="PF04379">
    <property type="entry name" value="DUF525"/>
    <property type="match status" value="1"/>
</dbReference>
<organism evidence="5 6">
    <name type="scientific">Enhydrobacter aerosaccus</name>
    <dbReference type="NCBI Taxonomy" id="225324"/>
    <lineage>
        <taxon>Bacteria</taxon>
        <taxon>Pseudomonadati</taxon>
        <taxon>Pseudomonadota</taxon>
        <taxon>Alphaproteobacteria</taxon>
        <taxon>Hyphomicrobiales</taxon>
        <taxon>Enhydrobacter</taxon>
    </lineage>
</organism>
<feature type="region of interest" description="Disordered" evidence="3">
    <location>
        <begin position="63"/>
        <end position="89"/>
    </location>
</feature>
<keyword evidence="6" id="KW-1185">Reference proteome</keyword>
<name>A0A1T4SW26_9HYPH</name>
<evidence type="ECO:0000256" key="2">
    <source>
        <dbReference type="HAMAP-Rule" id="MF_00791"/>
    </source>
</evidence>
<dbReference type="NCBIfam" id="NF003967">
    <property type="entry name" value="PRK05461.1"/>
    <property type="match status" value="1"/>
</dbReference>
<evidence type="ECO:0000256" key="3">
    <source>
        <dbReference type="SAM" id="MobiDB-lite"/>
    </source>
</evidence>
<dbReference type="RefSeq" id="WP_085936988.1">
    <property type="nucleotide sequence ID" value="NZ_FUWJ01000010.1"/>
</dbReference>
<evidence type="ECO:0000313" key="6">
    <source>
        <dbReference type="Proteomes" id="UP000190092"/>
    </source>
</evidence>
<evidence type="ECO:0000259" key="4">
    <source>
        <dbReference type="PROSITE" id="PS51087"/>
    </source>
</evidence>
<dbReference type="PANTHER" id="PTHR14289">
    <property type="entry name" value="F-BOX ONLY PROTEIN 3"/>
    <property type="match status" value="1"/>
</dbReference>
<dbReference type="PROSITE" id="PS51087">
    <property type="entry name" value="APAG"/>
    <property type="match status" value="1"/>
</dbReference>
<dbReference type="GO" id="GO:0070987">
    <property type="term" value="P:error-free translesion synthesis"/>
    <property type="evidence" value="ECO:0007669"/>
    <property type="project" value="TreeGrafter"/>
</dbReference>
<dbReference type="InterPro" id="IPR007474">
    <property type="entry name" value="ApaG_domain"/>
</dbReference>
<dbReference type="AlphaFoldDB" id="A0A1T4SW26"/>
<dbReference type="SUPFAM" id="SSF110069">
    <property type="entry name" value="ApaG-like"/>
    <property type="match status" value="1"/>
</dbReference>
<accession>A0A1T4SW26</accession>
<protein>
    <recommendedName>
        <fullName evidence="1 2">Protein ApaG</fullName>
    </recommendedName>
</protein>
<dbReference type="STRING" id="225324.SAMN02745126_05257"/>
<evidence type="ECO:0000313" key="5">
    <source>
        <dbReference type="EMBL" id="SKA32464.1"/>
    </source>
</evidence>
<dbReference type="Proteomes" id="UP000190092">
    <property type="component" value="Unassembled WGS sequence"/>
</dbReference>
<proteinExistence type="inferred from homology"/>
<dbReference type="HAMAP" id="MF_00791">
    <property type="entry name" value="ApaG"/>
    <property type="match status" value="1"/>
</dbReference>
<dbReference type="Gene3D" id="2.60.40.1470">
    <property type="entry name" value="ApaG domain"/>
    <property type="match status" value="1"/>
</dbReference>
<feature type="domain" description="ApaG" evidence="4">
    <location>
        <begin position="3"/>
        <end position="127"/>
    </location>
</feature>
<dbReference type="OrthoDB" id="9795226at2"/>
<sequence length="130" mass="14596">MYTATTRAICVTVRPQYLPDQSDPAKSQYVWAYQVRIENRGDETVQLRSRHWKITDGLGRRQEVKGPGVVGKTPRLRPGEMFEYTSGTPLSTSSGFMGGTYQMVSESGENFDIEIPTFSLDTPGESRQLN</sequence>
<evidence type="ECO:0000256" key="1">
    <source>
        <dbReference type="ARBA" id="ARBA00017693"/>
    </source>
</evidence>